<protein>
    <submittedName>
        <fullName evidence="1">Uncharacterized protein</fullName>
    </submittedName>
</protein>
<sequence length="110" mass="12793">MLVKYREEMTRLLQEAMEFMRRIEAQLNSMSSDSNLLLLLLRLLRLVHLTRGIRNIWLLDVHNDKCEGFGSLEELLQENSGGETDQLLEIDPRAGDGKLKNHLRRKYAGN</sequence>
<keyword evidence="2" id="KW-1185">Reference proteome</keyword>
<organism evidence="1 2">
    <name type="scientific">Melastoma candidum</name>
    <dbReference type="NCBI Taxonomy" id="119954"/>
    <lineage>
        <taxon>Eukaryota</taxon>
        <taxon>Viridiplantae</taxon>
        <taxon>Streptophyta</taxon>
        <taxon>Embryophyta</taxon>
        <taxon>Tracheophyta</taxon>
        <taxon>Spermatophyta</taxon>
        <taxon>Magnoliopsida</taxon>
        <taxon>eudicotyledons</taxon>
        <taxon>Gunneridae</taxon>
        <taxon>Pentapetalae</taxon>
        <taxon>rosids</taxon>
        <taxon>malvids</taxon>
        <taxon>Myrtales</taxon>
        <taxon>Melastomataceae</taxon>
        <taxon>Melastomatoideae</taxon>
        <taxon>Melastomateae</taxon>
        <taxon>Melastoma</taxon>
    </lineage>
</organism>
<evidence type="ECO:0000313" key="2">
    <source>
        <dbReference type="Proteomes" id="UP001057402"/>
    </source>
</evidence>
<reference evidence="2" key="1">
    <citation type="journal article" date="2023" name="Front. Plant Sci.">
        <title>Chromosomal-level genome assembly of Melastoma candidum provides insights into trichome evolution.</title>
        <authorList>
            <person name="Zhong Y."/>
            <person name="Wu W."/>
            <person name="Sun C."/>
            <person name="Zou P."/>
            <person name="Liu Y."/>
            <person name="Dai S."/>
            <person name="Zhou R."/>
        </authorList>
    </citation>
    <scope>NUCLEOTIDE SEQUENCE [LARGE SCALE GENOMIC DNA]</scope>
</reference>
<proteinExistence type="predicted"/>
<evidence type="ECO:0000313" key="1">
    <source>
        <dbReference type="EMBL" id="KAI4321073.1"/>
    </source>
</evidence>
<gene>
    <name evidence="1" type="ORF">MLD38_034494</name>
</gene>
<dbReference type="EMBL" id="CM042889">
    <property type="protein sequence ID" value="KAI4321073.1"/>
    <property type="molecule type" value="Genomic_DNA"/>
</dbReference>
<accession>A0ACB9M9W3</accession>
<dbReference type="Proteomes" id="UP001057402">
    <property type="component" value="Chromosome 10"/>
</dbReference>
<name>A0ACB9M9W3_9MYRT</name>
<comment type="caution">
    <text evidence="1">The sequence shown here is derived from an EMBL/GenBank/DDBJ whole genome shotgun (WGS) entry which is preliminary data.</text>
</comment>